<accession>L0B2S1</accession>
<dbReference type="Gene3D" id="3.30.310.210">
    <property type="match status" value="1"/>
</dbReference>
<gene>
    <name evidence="4" type="ORF">BEWA_009350</name>
</gene>
<evidence type="ECO:0000256" key="2">
    <source>
        <dbReference type="SAM" id="MobiDB-lite"/>
    </source>
</evidence>
<dbReference type="VEuPathDB" id="PiroplasmaDB:BEWA_009350"/>
<dbReference type="EMBL" id="CP001670">
    <property type="protein sequence ID" value="AFZ81521.1"/>
    <property type="molecule type" value="Genomic_DNA"/>
</dbReference>
<dbReference type="CDD" id="cd00105">
    <property type="entry name" value="KH-I"/>
    <property type="match status" value="1"/>
</dbReference>
<dbReference type="InterPro" id="IPR036612">
    <property type="entry name" value="KH_dom_type_1_sf"/>
</dbReference>
<dbReference type="PROSITE" id="PS50084">
    <property type="entry name" value="KH_TYPE_1"/>
    <property type="match status" value="1"/>
</dbReference>
<keyword evidence="5" id="KW-1185">Reference proteome</keyword>
<dbReference type="SUPFAM" id="SSF54791">
    <property type="entry name" value="Eukaryotic type KH-domain (KH-domain type I)"/>
    <property type="match status" value="2"/>
</dbReference>
<dbReference type="GO" id="GO:0003723">
    <property type="term" value="F:RNA binding"/>
    <property type="evidence" value="ECO:0007669"/>
    <property type="project" value="UniProtKB-UniRule"/>
</dbReference>
<protein>
    <recommendedName>
        <fullName evidence="3">K Homology domain-containing protein</fullName>
    </recommendedName>
</protein>
<dbReference type="InterPro" id="IPR004087">
    <property type="entry name" value="KH_dom"/>
</dbReference>
<dbReference type="eggNOG" id="ENOG502T0AK">
    <property type="taxonomic scope" value="Eukaryota"/>
</dbReference>
<reference evidence="4 5" key="1">
    <citation type="journal article" date="2012" name="BMC Genomics">
        <title>Comparative genomic analysis and phylogenetic position of Theileria equi.</title>
        <authorList>
            <person name="Kappmeyer L.S."/>
            <person name="Thiagarajan M."/>
            <person name="Herndon D.R."/>
            <person name="Ramsay J.D."/>
            <person name="Caler E."/>
            <person name="Djikeng A."/>
            <person name="Gillespie J.J."/>
            <person name="Lau A.O."/>
            <person name="Roalson E.H."/>
            <person name="Silva J.C."/>
            <person name="Silva M.G."/>
            <person name="Suarez C.E."/>
            <person name="Ueti M.W."/>
            <person name="Nene V.M."/>
            <person name="Mealey R.H."/>
            <person name="Knowles D.P."/>
            <person name="Brayton K.A."/>
        </authorList>
    </citation>
    <scope>NUCLEOTIDE SEQUENCE [LARGE SCALE GENOMIC DNA]</scope>
    <source>
        <strain evidence="4 5">WA</strain>
    </source>
</reference>
<dbReference type="OrthoDB" id="441329at2759"/>
<evidence type="ECO:0000259" key="3">
    <source>
        <dbReference type="SMART" id="SM00322"/>
    </source>
</evidence>
<dbReference type="RefSeq" id="XP_004831187.1">
    <property type="nucleotide sequence ID" value="XM_004831130.1"/>
</dbReference>
<proteinExistence type="predicted"/>
<evidence type="ECO:0000313" key="5">
    <source>
        <dbReference type="Proteomes" id="UP000031512"/>
    </source>
</evidence>
<dbReference type="SMART" id="SM00322">
    <property type="entry name" value="KH"/>
    <property type="match status" value="2"/>
</dbReference>
<feature type="domain" description="K Homology" evidence="3">
    <location>
        <begin position="253"/>
        <end position="326"/>
    </location>
</feature>
<keyword evidence="1" id="KW-0694">RNA-binding</keyword>
<feature type="compositionally biased region" description="Low complexity" evidence="2">
    <location>
        <begin position="371"/>
        <end position="380"/>
    </location>
</feature>
<sequence>MYLKAKQSAEDYELDYMHYNSTKGVDRLKNEGISHLIIMKYHNTSDFSNKLPLFEALHSITAAGDISNGFKIYDPQDREELSKSDCEIKNKGLSSKVLTYGEEIICNKIESLQRALKTLLVAVHEKGKIDDVKSELSFTEDTDELLLYSFNLAELHSQKNPKKSSLKILASHGVIGSFFGSNGHRIQALQQEHSVNVSVTTKRVHFPGSNNKGVLLIHGRLPNVLKVLRPLYKAMQEEIIRLFIDDTVKIKAHNVRLEIEVLITESLRFVMDRNKYFKQIMQISGANMRVIKQTFEDGPVQERVLVIFGKQKEVEIALEKVAIMIQDDLNFRFYSYMNYPDLTVSTNVNDYTSQNRFIPGKKTFTDNVDGTSSSSKQTSYSKKRLPNHKIEFNDR</sequence>
<dbReference type="KEGG" id="beq:BEWA_009350"/>
<dbReference type="GeneID" id="15804616"/>
<dbReference type="AlphaFoldDB" id="L0B2S1"/>
<dbReference type="Proteomes" id="UP000031512">
    <property type="component" value="Chromosome 3"/>
</dbReference>
<feature type="domain" description="K Homology" evidence="3">
    <location>
        <begin position="162"/>
        <end position="236"/>
    </location>
</feature>
<evidence type="ECO:0000256" key="1">
    <source>
        <dbReference type="PROSITE-ProRule" id="PRU00117"/>
    </source>
</evidence>
<feature type="region of interest" description="Disordered" evidence="2">
    <location>
        <begin position="367"/>
        <end position="395"/>
    </location>
</feature>
<organism evidence="4 5">
    <name type="scientific">Theileria equi strain WA</name>
    <dbReference type="NCBI Taxonomy" id="1537102"/>
    <lineage>
        <taxon>Eukaryota</taxon>
        <taxon>Sar</taxon>
        <taxon>Alveolata</taxon>
        <taxon>Apicomplexa</taxon>
        <taxon>Aconoidasida</taxon>
        <taxon>Piroplasmida</taxon>
        <taxon>Theileriidae</taxon>
        <taxon>Theileria</taxon>
    </lineage>
</organism>
<name>L0B2S1_THEEQ</name>
<evidence type="ECO:0000313" key="4">
    <source>
        <dbReference type="EMBL" id="AFZ81521.1"/>
    </source>
</evidence>